<comment type="similarity">
    <text evidence="6 7">Belongs to the APS kinase family.</text>
</comment>
<dbReference type="GO" id="GO:0004781">
    <property type="term" value="F:sulfate adenylyltransferase (ATP) activity"/>
    <property type="evidence" value="ECO:0007669"/>
    <property type="project" value="TreeGrafter"/>
</dbReference>
<dbReference type="GO" id="GO:0005737">
    <property type="term" value="C:cytoplasm"/>
    <property type="evidence" value="ECO:0007669"/>
    <property type="project" value="TreeGrafter"/>
</dbReference>
<reference evidence="9" key="1">
    <citation type="submission" date="2021-04" db="EMBL/GenBank/DDBJ databases">
        <title>Luteolibacter sp. 32A isolated from the skin of an Anderson's salamander (Ambystoma andersonii).</title>
        <authorList>
            <person name="Spergser J."/>
            <person name="Busse H.-J."/>
        </authorList>
    </citation>
    <scope>NUCLEOTIDE SEQUENCE</scope>
    <source>
        <strain evidence="9">32A</strain>
    </source>
</reference>
<dbReference type="GO" id="GO:0005524">
    <property type="term" value="F:ATP binding"/>
    <property type="evidence" value="ECO:0007669"/>
    <property type="project" value="UniProtKB-UniRule"/>
</dbReference>
<name>A0A975G8H0_9BACT</name>
<dbReference type="GO" id="GO:0010134">
    <property type="term" value="P:sulfate assimilation via adenylyl sulfate reduction"/>
    <property type="evidence" value="ECO:0007669"/>
    <property type="project" value="TreeGrafter"/>
</dbReference>
<dbReference type="InterPro" id="IPR050512">
    <property type="entry name" value="Sulf_AdTrans/APS_kinase"/>
</dbReference>
<dbReference type="GO" id="GO:0004020">
    <property type="term" value="F:adenylylsulfate kinase activity"/>
    <property type="evidence" value="ECO:0007669"/>
    <property type="project" value="UniProtKB-UniRule"/>
</dbReference>
<dbReference type="GO" id="GO:0070814">
    <property type="term" value="P:hydrogen sulfide biosynthetic process"/>
    <property type="evidence" value="ECO:0007669"/>
    <property type="project" value="UniProtKB-UniRule"/>
</dbReference>
<dbReference type="Gene3D" id="3.40.50.300">
    <property type="entry name" value="P-loop containing nucleotide triphosphate hydrolases"/>
    <property type="match status" value="1"/>
</dbReference>
<gene>
    <name evidence="6 9" type="primary">cysC</name>
    <name evidence="9" type="ORF">KBB96_15375</name>
</gene>
<keyword evidence="10" id="KW-1185">Reference proteome</keyword>
<evidence type="ECO:0000313" key="9">
    <source>
        <dbReference type="EMBL" id="QUE50245.1"/>
    </source>
</evidence>
<comment type="function">
    <text evidence="6 7">Catalyzes the synthesis of activated sulfate.</text>
</comment>
<feature type="domain" description="APS kinase" evidence="8">
    <location>
        <begin position="26"/>
        <end position="175"/>
    </location>
</feature>
<dbReference type="InterPro" id="IPR002891">
    <property type="entry name" value="APS"/>
</dbReference>
<accession>A0A975G8H0</accession>
<comment type="pathway">
    <text evidence="6 7">Sulfur metabolism; hydrogen sulfide biosynthesis; sulfite from sulfate: step 2/3.</text>
</comment>
<dbReference type="PANTHER" id="PTHR42700">
    <property type="entry name" value="SULFATE ADENYLYLTRANSFERASE"/>
    <property type="match status" value="1"/>
</dbReference>
<evidence type="ECO:0000256" key="7">
    <source>
        <dbReference type="RuleBase" id="RU004347"/>
    </source>
</evidence>
<keyword evidence="6" id="KW-0597">Phosphoprotein</keyword>
<evidence type="ECO:0000256" key="1">
    <source>
        <dbReference type="ARBA" id="ARBA00001823"/>
    </source>
</evidence>
<keyword evidence="5 6" id="KW-0067">ATP-binding</keyword>
<dbReference type="NCBIfam" id="TIGR00455">
    <property type="entry name" value="apsK"/>
    <property type="match status" value="1"/>
</dbReference>
<keyword evidence="3 6" id="KW-0808">Transferase</keyword>
<dbReference type="CDD" id="cd02027">
    <property type="entry name" value="APSK"/>
    <property type="match status" value="1"/>
</dbReference>
<evidence type="ECO:0000256" key="3">
    <source>
        <dbReference type="ARBA" id="ARBA00022679"/>
    </source>
</evidence>
<dbReference type="EMBL" id="CP073100">
    <property type="protein sequence ID" value="QUE50245.1"/>
    <property type="molecule type" value="Genomic_DNA"/>
</dbReference>
<keyword evidence="4 6" id="KW-0547">Nucleotide-binding</keyword>
<dbReference type="RefSeq" id="WP_211630365.1">
    <property type="nucleotide sequence ID" value="NZ_CP073100.1"/>
</dbReference>
<dbReference type="PANTHER" id="PTHR42700:SF1">
    <property type="entry name" value="SULFATE ADENYLYLTRANSFERASE"/>
    <property type="match status" value="1"/>
</dbReference>
<dbReference type="AlphaFoldDB" id="A0A975G8H0"/>
<dbReference type="Proteomes" id="UP000676169">
    <property type="component" value="Chromosome"/>
</dbReference>
<dbReference type="HAMAP" id="MF_00065">
    <property type="entry name" value="Adenylyl_sulf_kinase"/>
    <property type="match status" value="1"/>
</dbReference>
<dbReference type="EC" id="2.7.1.25" evidence="2 6"/>
<comment type="catalytic activity">
    <reaction evidence="1 6 7">
        <text>adenosine 5'-phosphosulfate + ATP = 3'-phosphoadenylyl sulfate + ADP + H(+)</text>
        <dbReference type="Rhea" id="RHEA:24152"/>
        <dbReference type="ChEBI" id="CHEBI:15378"/>
        <dbReference type="ChEBI" id="CHEBI:30616"/>
        <dbReference type="ChEBI" id="CHEBI:58243"/>
        <dbReference type="ChEBI" id="CHEBI:58339"/>
        <dbReference type="ChEBI" id="CHEBI:456216"/>
        <dbReference type="EC" id="2.7.1.25"/>
    </reaction>
</comment>
<dbReference type="KEGG" id="lamb:KBB96_15375"/>
<keyword evidence="6 7" id="KW-0418">Kinase</keyword>
<organism evidence="9 10">
    <name type="scientific">Luteolibacter ambystomatis</name>
    <dbReference type="NCBI Taxonomy" id="2824561"/>
    <lineage>
        <taxon>Bacteria</taxon>
        <taxon>Pseudomonadati</taxon>
        <taxon>Verrucomicrobiota</taxon>
        <taxon>Verrucomicrobiia</taxon>
        <taxon>Verrucomicrobiales</taxon>
        <taxon>Verrucomicrobiaceae</taxon>
        <taxon>Luteolibacter</taxon>
    </lineage>
</organism>
<feature type="binding site" evidence="6">
    <location>
        <begin position="34"/>
        <end position="41"/>
    </location>
    <ligand>
        <name>ATP</name>
        <dbReference type="ChEBI" id="CHEBI:30616"/>
    </ligand>
</feature>
<dbReference type="Pfam" id="PF01583">
    <property type="entry name" value="APS_kinase"/>
    <property type="match status" value="1"/>
</dbReference>
<dbReference type="GO" id="GO:0019379">
    <property type="term" value="P:sulfate assimilation, phosphoadenylyl sulfate reduction by phosphoadenylyl-sulfate reductase (thioredoxin)"/>
    <property type="evidence" value="ECO:0007669"/>
    <property type="project" value="TreeGrafter"/>
</dbReference>
<evidence type="ECO:0000256" key="4">
    <source>
        <dbReference type="ARBA" id="ARBA00022741"/>
    </source>
</evidence>
<evidence type="ECO:0000259" key="8">
    <source>
        <dbReference type="Pfam" id="PF01583"/>
    </source>
</evidence>
<comment type="caution">
    <text evidence="6">Lacks conserved residue(s) required for the propagation of feature annotation.</text>
</comment>
<evidence type="ECO:0000256" key="5">
    <source>
        <dbReference type="ARBA" id="ARBA00022840"/>
    </source>
</evidence>
<evidence type="ECO:0000256" key="6">
    <source>
        <dbReference type="HAMAP-Rule" id="MF_00065"/>
    </source>
</evidence>
<evidence type="ECO:0000313" key="10">
    <source>
        <dbReference type="Proteomes" id="UP000676169"/>
    </source>
</evidence>
<dbReference type="InterPro" id="IPR027417">
    <property type="entry name" value="P-loop_NTPase"/>
</dbReference>
<dbReference type="NCBIfam" id="NF003013">
    <property type="entry name" value="PRK03846.1"/>
    <property type="match status" value="1"/>
</dbReference>
<dbReference type="InterPro" id="IPR059117">
    <property type="entry name" value="APS_kinase_dom"/>
</dbReference>
<sequence>MAATNIHTEFHRFLNRQDKETLLGQRGLVIWMYGLSGSGKSTIANAAERALHEEGRFTVILDGDNLRSGLNANLGFSDEDRLENVRRVSETAKVFAANGIITFVSVITPRAALRGLARGIVGEDFFEVYVQASFEACAQRDVKGLYAKAAKGEIPNFTGRDSSFEVPEKPDLLLDTESTTVAEVAAALLDAVRGRISPAIPE</sequence>
<evidence type="ECO:0000256" key="2">
    <source>
        <dbReference type="ARBA" id="ARBA00012121"/>
    </source>
</evidence>
<dbReference type="SUPFAM" id="SSF52540">
    <property type="entry name" value="P-loop containing nucleoside triphosphate hydrolases"/>
    <property type="match status" value="1"/>
</dbReference>
<proteinExistence type="inferred from homology"/>
<protein>
    <recommendedName>
        <fullName evidence="2 6">Adenylyl-sulfate kinase</fullName>
        <ecNumber evidence="2 6">2.7.1.25</ecNumber>
    </recommendedName>
    <alternativeName>
        <fullName evidence="6">APS kinase</fullName>
    </alternativeName>
    <alternativeName>
        <fullName evidence="6">ATP adenosine-5'-phosphosulfate 3'-phosphotransferase</fullName>
    </alternativeName>
    <alternativeName>
        <fullName evidence="6">Adenosine-5'-phosphosulfate kinase</fullName>
    </alternativeName>
</protein>